<sequence length="118" mass="13651">MLAFFNRRRRRWRAGGGFCASRRPSFFFSTRKREPGVRTAKETPARRDFSGPTRVDVFLHGFAWYQQSLQEETRKGKLGRRGREEARSPYAATRRGRREETSVGVRDKAVDPSANSLV</sequence>
<dbReference type="EMBL" id="CM008050">
    <property type="protein sequence ID" value="PVH38202.1"/>
    <property type="molecule type" value="Genomic_DNA"/>
</dbReference>
<dbReference type="AlphaFoldDB" id="A0A2T8IKK5"/>
<feature type="region of interest" description="Disordered" evidence="1">
    <location>
        <begin position="73"/>
        <end position="118"/>
    </location>
</feature>
<dbReference type="Proteomes" id="UP000243499">
    <property type="component" value="Chromosome 5"/>
</dbReference>
<evidence type="ECO:0000313" key="2">
    <source>
        <dbReference type="EMBL" id="PVH38202.1"/>
    </source>
</evidence>
<organism evidence="2">
    <name type="scientific">Panicum hallii</name>
    <dbReference type="NCBI Taxonomy" id="206008"/>
    <lineage>
        <taxon>Eukaryota</taxon>
        <taxon>Viridiplantae</taxon>
        <taxon>Streptophyta</taxon>
        <taxon>Embryophyta</taxon>
        <taxon>Tracheophyta</taxon>
        <taxon>Spermatophyta</taxon>
        <taxon>Magnoliopsida</taxon>
        <taxon>Liliopsida</taxon>
        <taxon>Poales</taxon>
        <taxon>Poaceae</taxon>
        <taxon>PACMAD clade</taxon>
        <taxon>Panicoideae</taxon>
        <taxon>Panicodae</taxon>
        <taxon>Paniceae</taxon>
        <taxon>Panicinae</taxon>
        <taxon>Panicum</taxon>
        <taxon>Panicum sect. Panicum</taxon>
    </lineage>
</organism>
<protein>
    <submittedName>
        <fullName evidence="2">Uncharacterized protein</fullName>
    </submittedName>
</protein>
<gene>
    <name evidence="2" type="ORF">PAHAL_5G196500</name>
</gene>
<feature type="compositionally biased region" description="Basic and acidic residues" evidence="1">
    <location>
        <begin position="73"/>
        <end position="87"/>
    </location>
</feature>
<proteinExistence type="predicted"/>
<name>A0A2T8IKK5_9POAL</name>
<dbReference type="Gramene" id="PVH38202">
    <property type="protein sequence ID" value="PVH38202"/>
    <property type="gene ID" value="PAHAL_5G196500"/>
</dbReference>
<feature type="compositionally biased region" description="Basic and acidic residues" evidence="1">
    <location>
        <begin position="97"/>
        <end position="110"/>
    </location>
</feature>
<reference evidence="2" key="1">
    <citation type="submission" date="2018-04" db="EMBL/GenBank/DDBJ databases">
        <title>WGS assembly of Panicum hallii.</title>
        <authorList>
            <person name="Lovell J."/>
            <person name="Jenkins J."/>
            <person name="Lowry D."/>
            <person name="Mamidi S."/>
            <person name="Sreedasyam A."/>
            <person name="Weng X."/>
            <person name="Barry K."/>
            <person name="Bonette J."/>
            <person name="Campitelli B."/>
            <person name="Daum C."/>
            <person name="Gordon S."/>
            <person name="Gould B."/>
            <person name="Lipzen A."/>
            <person name="Macqueen A."/>
            <person name="Palacio-Mejia J."/>
            <person name="Plott C."/>
            <person name="Shakirov E."/>
            <person name="Shu S."/>
            <person name="Yoshinaga Y."/>
            <person name="Zane M."/>
            <person name="Rokhsar D."/>
            <person name="Grimwood J."/>
            <person name="Schmutz J."/>
            <person name="Juenger T."/>
        </authorList>
    </citation>
    <scope>NUCLEOTIDE SEQUENCE [LARGE SCALE GENOMIC DNA]</scope>
    <source>
        <strain evidence="2">FIL2</strain>
    </source>
</reference>
<evidence type="ECO:0000256" key="1">
    <source>
        <dbReference type="SAM" id="MobiDB-lite"/>
    </source>
</evidence>
<accession>A0A2T8IKK5</accession>